<evidence type="ECO:0000313" key="21">
    <source>
        <dbReference type="EMBL" id="ANI25100.1"/>
    </source>
</evidence>
<dbReference type="PANTHER" id="PTHR22888:SF9">
    <property type="entry name" value="CYTOCHROME C OXIDASE SUBUNIT 2"/>
    <property type="match status" value="1"/>
</dbReference>
<geneLocation type="mitochondrion" evidence="21"/>
<evidence type="ECO:0000256" key="19">
    <source>
        <dbReference type="SAM" id="Phobius"/>
    </source>
</evidence>
<evidence type="ECO:0000256" key="14">
    <source>
        <dbReference type="ARBA" id="ARBA00023008"/>
    </source>
</evidence>
<dbReference type="GO" id="GO:0004129">
    <property type="term" value="F:cytochrome-c oxidase activity"/>
    <property type="evidence" value="ECO:0007669"/>
    <property type="project" value="UniProtKB-EC"/>
</dbReference>
<feature type="transmembrane region" description="Helical" evidence="19">
    <location>
        <begin position="62"/>
        <end position="87"/>
    </location>
</feature>
<evidence type="ECO:0000256" key="8">
    <source>
        <dbReference type="ARBA" id="ARBA00022723"/>
    </source>
</evidence>
<dbReference type="AlphaFoldDB" id="A0A342KCY7"/>
<proteinExistence type="inferred from homology"/>
<evidence type="ECO:0000256" key="15">
    <source>
        <dbReference type="ARBA" id="ARBA00023128"/>
    </source>
</evidence>
<evidence type="ECO:0000256" key="16">
    <source>
        <dbReference type="ARBA" id="ARBA00023136"/>
    </source>
</evidence>
<feature type="domain" description="Cytochrome oxidase subunit II copper A binding" evidence="20">
    <location>
        <begin position="91"/>
        <end position="226"/>
    </location>
</feature>
<name>A0A342KCY7_9BILA</name>
<dbReference type="SUPFAM" id="SSF49503">
    <property type="entry name" value="Cupredoxins"/>
    <property type="match status" value="1"/>
</dbReference>
<dbReference type="Gene3D" id="2.60.40.420">
    <property type="entry name" value="Cupredoxins - blue copper proteins"/>
    <property type="match status" value="1"/>
</dbReference>
<dbReference type="InterPro" id="IPR008972">
    <property type="entry name" value="Cupredoxin"/>
</dbReference>
<keyword evidence="15 21" id="KW-0496">Mitochondrion</keyword>
<dbReference type="GO" id="GO:0042773">
    <property type="term" value="P:ATP synthesis coupled electron transport"/>
    <property type="evidence" value="ECO:0007669"/>
    <property type="project" value="TreeGrafter"/>
</dbReference>
<dbReference type="EMBL" id="KU726971">
    <property type="protein sequence ID" value="ANI25100.1"/>
    <property type="molecule type" value="Genomic_DNA"/>
</dbReference>
<comment type="similarity">
    <text evidence="3">Belongs to the cytochrome c oxidase subunit 2 family.</text>
</comment>
<gene>
    <name evidence="21" type="primary">COX2</name>
</gene>
<reference evidence="21" key="1">
    <citation type="journal article" date="2016" name="BMC Genomics">
        <title>The mitochondrial genome of Globodera ellingtonae is composed of two circles with segregated gene content and differential copy numbers.</title>
        <authorList>
            <person name="Phillips W.S."/>
            <person name="Brown A.M."/>
            <person name="Howe D.K."/>
            <person name="Peetz A.B."/>
            <person name="Blok V.C."/>
            <person name="Denver D.R."/>
            <person name="Zasada I.A."/>
        </authorList>
    </citation>
    <scope>NUCLEOTIDE SEQUENCE</scope>
</reference>
<dbReference type="InterPro" id="IPR036257">
    <property type="entry name" value="Cyt_c_oxidase_su2_TM_sf"/>
</dbReference>
<evidence type="ECO:0000256" key="13">
    <source>
        <dbReference type="ARBA" id="ARBA00022989"/>
    </source>
</evidence>
<evidence type="ECO:0000256" key="10">
    <source>
        <dbReference type="ARBA" id="ARBA00022842"/>
    </source>
</evidence>
<dbReference type="PROSITE" id="PS50857">
    <property type="entry name" value="COX2_CUA"/>
    <property type="match status" value="1"/>
</dbReference>
<comment type="subunit">
    <text evidence="4">Component of the cytochrome c oxidase (complex IV, CIV), a multisubunit enzyme composed of a catalytic core of 3 subunits and several supernumerary subunits. The complex exists as a monomer or a dimer and forms supercomplexes (SCs) in the inner mitochondrial membrane with ubiquinol-cytochrome c oxidoreductase (cytochrome b-c1 complex, complex III, CIII).</text>
</comment>
<keyword evidence="11" id="KW-1278">Translocase</keyword>
<dbReference type="PANTHER" id="PTHR22888">
    <property type="entry name" value="CYTOCHROME C OXIDASE, SUBUNIT II"/>
    <property type="match status" value="1"/>
</dbReference>
<accession>A0A342KCY7</accession>
<feature type="transmembrane region" description="Helical" evidence="19">
    <location>
        <begin position="28"/>
        <end position="50"/>
    </location>
</feature>
<dbReference type="InterPro" id="IPR001505">
    <property type="entry name" value="Copper_CuA"/>
</dbReference>
<dbReference type="GO" id="GO:0005507">
    <property type="term" value="F:copper ion binding"/>
    <property type="evidence" value="ECO:0007669"/>
    <property type="project" value="InterPro"/>
</dbReference>
<keyword evidence="16 19" id="KW-0472">Membrane</keyword>
<comment type="catalytic activity">
    <reaction evidence="18">
        <text>4 Fe(II)-[cytochrome c] + O2 + 8 H(+)(in) = 4 Fe(III)-[cytochrome c] + 2 H2O + 4 H(+)(out)</text>
        <dbReference type="Rhea" id="RHEA:11436"/>
        <dbReference type="Rhea" id="RHEA-COMP:10350"/>
        <dbReference type="Rhea" id="RHEA-COMP:14399"/>
        <dbReference type="ChEBI" id="CHEBI:15377"/>
        <dbReference type="ChEBI" id="CHEBI:15378"/>
        <dbReference type="ChEBI" id="CHEBI:15379"/>
        <dbReference type="ChEBI" id="CHEBI:29033"/>
        <dbReference type="ChEBI" id="CHEBI:29034"/>
        <dbReference type="EC" id="7.1.1.9"/>
    </reaction>
    <physiologicalReaction direction="left-to-right" evidence="18">
        <dbReference type="Rhea" id="RHEA:11437"/>
    </physiologicalReaction>
</comment>
<protein>
    <recommendedName>
        <fullName evidence="5">cytochrome-c oxidase</fullName>
        <ecNumber evidence="5">7.1.1.9</ecNumber>
    </recommendedName>
    <alternativeName>
        <fullName evidence="17">Cytochrome c oxidase polypeptide II</fullName>
    </alternativeName>
</protein>
<comment type="cofactor">
    <cofactor evidence="1">
        <name>Cu cation</name>
        <dbReference type="ChEBI" id="CHEBI:23378"/>
    </cofactor>
</comment>
<evidence type="ECO:0000259" key="20">
    <source>
        <dbReference type="PROSITE" id="PS50857"/>
    </source>
</evidence>
<keyword evidence="13 19" id="KW-1133">Transmembrane helix</keyword>
<keyword evidence="12" id="KW-0249">Electron transport</keyword>
<dbReference type="PRINTS" id="PR01166">
    <property type="entry name" value="CYCOXIDASEII"/>
</dbReference>
<evidence type="ECO:0000256" key="7">
    <source>
        <dbReference type="ARBA" id="ARBA00022692"/>
    </source>
</evidence>
<evidence type="ECO:0000256" key="4">
    <source>
        <dbReference type="ARBA" id="ARBA00011164"/>
    </source>
</evidence>
<evidence type="ECO:0000256" key="5">
    <source>
        <dbReference type="ARBA" id="ARBA00012949"/>
    </source>
</evidence>
<evidence type="ECO:0000256" key="18">
    <source>
        <dbReference type="ARBA" id="ARBA00049512"/>
    </source>
</evidence>
<dbReference type="SUPFAM" id="SSF81464">
    <property type="entry name" value="Cytochrome c oxidase subunit II-like, transmembrane region"/>
    <property type="match status" value="1"/>
</dbReference>
<dbReference type="Pfam" id="PF00116">
    <property type="entry name" value="COX2"/>
    <property type="match status" value="1"/>
</dbReference>
<keyword evidence="14" id="KW-0186">Copper</keyword>
<comment type="subcellular location">
    <subcellularLocation>
        <location evidence="2">Mitochondrion inner membrane</location>
        <topology evidence="2">Multi-pass membrane protein</topology>
    </subcellularLocation>
</comment>
<keyword evidence="8" id="KW-0479">Metal-binding</keyword>
<evidence type="ECO:0000256" key="12">
    <source>
        <dbReference type="ARBA" id="ARBA00022982"/>
    </source>
</evidence>
<organism evidence="21">
    <name type="scientific">Globodera ellingtonae</name>
    <dbReference type="NCBI Taxonomy" id="1517492"/>
    <lineage>
        <taxon>Eukaryota</taxon>
        <taxon>Metazoa</taxon>
        <taxon>Ecdysozoa</taxon>
        <taxon>Nematoda</taxon>
        <taxon>Chromadorea</taxon>
        <taxon>Rhabditida</taxon>
        <taxon>Tylenchina</taxon>
        <taxon>Tylenchomorpha</taxon>
        <taxon>Tylenchoidea</taxon>
        <taxon>Heteroderidae</taxon>
        <taxon>Heteroderinae</taxon>
        <taxon>Globodera</taxon>
    </lineage>
</organism>
<evidence type="ECO:0000256" key="1">
    <source>
        <dbReference type="ARBA" id="ARBA00001935"/>
    </source>
</evidence>
<dbReference type="EC" id="7.1.1.9" evidence="5"/>
<evidence type="ECO:0000256" key="9">
    <source>
        <dbReference type="ARBA" id="ARBA00022792"/>
    </source>
</evidence>
<dbReference type="InterPro" id="IPR002429">
    <property type="entry name" value="CcO_II-like_C"/>
</dbReference>
<evidence type="ECO:0000256" key="6">
    <source>
        <dbReference type="ARBA" id="ARBA00022448"/>
    </source>
</evidence>
<dbReference type="GO" id="GO:0005743">
    <property type="term" value="C:mitochondrial inner membrane"/>
    <property type="evidence" value="ECO:0007669"/>
    <property type="project" value="UniProtKB-SubCell"/>
</dbReference>
<evidence type="ECO:0000256" key="3">
    <source>
        <dbReference type="ARBA" id="ARBA00007866"/>
    </source>
</evidence>
<sequence length="226" mass="26368">MFWDMNLFLLFSFQGVLLDWFHNFNCFLLLLVIFFVFFSFFFLSVFEYFFKLDLSLGALEFWGCFIPVFFLVFQVFPSLFLLFSAGLSGFCNDFSVKVVGHQWYWSYELGDSLGLGFDSYMVFEDSFSLGDFRLLEVDNRLVLPQGFFCRFVLTSADVIHSWALPVFFLKVDVMSGLLNILNFNFDLVGVFFGQCSEICGANHSFMPVVLELTLFSFFKYCYLGFI</sequence>
<dbReference type="PROSITE" id="PS00078">
    <property type="entry name" value="COX2"/>
    <property type="match status" value="1"/>
</dbReference>
<evidence type="ECO:0000256" key="11">
    <source>
        <dbReference type="ARBA" id="ARBA00022967"/>
    </source>
</evidence>
<keyword evidence="7 19" id="KW-0812">Transmembrane</keyword>
<dbReference type="InterPro" id="IPR045187">
    <property type="entry name" value="CcO_II"/>
</dbReference>
<dbReference type="Gene3D" id="1.10.287.90">
    <property type="match status" value="1"/>
</dbReference>
<keyword evidence="10" id="KW-0460">Magnesium</keyword>
<evidence type="ECO:0000256" key="2">
    <source>
        <dbReference type="ARBA" id="ARBA00004448"/>
    </source>
</evidence>
<evidence type="ECO:0000256" key="17">
    <source>
        <dbReference type="ARBA" id="ARBA00031389"/>
    </source>
</evidence>
<keyword evidence="6" id="KW-0813">Transport</keyword>
<keyword evidence="9" id="KW-0999">Mitochondrion inner membrane</keyword>